<proteinExistence type="predicted"/>
<feature type="compositionally biased region" description="Low complexity" evidence="2">
    <location>
        <begin position="535"/>
        <end position="544"/>
    </location>
</feature>
<accession>A0A1C4BGC3</accession>
<feature type="region of interest" description="Disordered" evidence="2">
    <location>
        <begin position="1"/>
        <end position="23"/>
    </location>
</feature>
<feature type="compositionally biased region" description="Basic and acidic residues" evidence="2">
    <location>
        <begin position="524"/>
        <end position="534"/>
    </location>
</feature>
<keyword evidence="4" id="KW-1185">Reference proteome</keyword>
<evidence type="ECO:0000256" key="1">
    <source>
        <dbReference type="SAM" id="Coils"/>
    </source>
</evidence>
<feature type="region of interest" description="Disordered" evidence="2">
    <location>
        <begin position="521"/>
        <end position="544"/>
    </location>
</feature>
<evidence type="ECO:0000256" key="2">
    <source>
        <dbReference type="SAM" id="MobiDB-lite"/>
    </source>
</evidence>
<feature type="coiled-coil region" evidence="1">
    <location>
        <begin position="166"/>
        <end position="237"/>
    </location>
</feature>
<evidence type="ECO:0000313" key="4">
    <source>
        <dbReference type="Proteomes" id="UP000199670"/>
    </source>
</evidence>
<dbReference type="EMBL" id="FMAQ01000004">
    <property type="protein sequence ID" value="SCC05956.1"/>
    <property type="molecule type" value="Genomic_DNA"/>
</dbReference>
<organism evidence="3 4">
    <name type="scientific">Gilliamella bombicola</name>
    <dbReference type="NCBI Taxonomy" id="1798182"/>
    <lineage>
        <taxon>Bacteria</taxon>
        <taxon>Pseudomonadati</taxon>
        <taxon>Pseudomonadota</taxon>
        <taxon>Gammaproteobacteria</taxon>
        <taxon>Orbales</taxon>
        <taxon>Orbaceae</taxon>
        <taxon>Gilliamella</taxon>
    </lineage>
</organism>
<dbReference type="AlphaFoldDB" id="A0A1C4BGC3"/>
<dbReference type="RefSeq" id="WP_091348112.1">
    <property type="nucleotide sequence ID" value="NZ_FMAQ01000004.1"/>
</dbReference>
<evidence type="ECO:0000313" key="3">
    <source>
        <dbReference type="EMBL" id="SCC05956.1"/>
    </source>
</evidence>
<reference evidence="4" key="1">
    <citation type="submission" date="2016-08" db="EMBL/GenBank/DDBJ databases">
        <authorList>
            <person name="Varghese N."/>
            <person name="Submissions Spin"/>
        </authorList>
    </citation>
    <scope>NUCLEOTIDE SEQUENCE [LARGE SCALE GENOMIC DNA]</scope>
    <source>
        <strain evidence="4">R-53248</strain>
    </source>
</reference>
<dbReference type="OrthoDB" id="7066962at2"/>
<dbReference type="STRING" id="1798182.GA0061081_104147"/>
<dbReference type="Proteomes" id="UP000199670">
    <property type="component" value="Unassembled WGS sequence"/>
</dbReference>
<sequence>MSVSSRKKVATTEQSDYSVRQRQKAAKVENPLDKIKENTFFKVIFSDSLSLEQKVEEVTHILEFTDNKEADRAKIQEFDTFKEYLQSISEEMSKQRIEMTDTEVFAELQRVYADFNNDLNDFIEKIKPLTELTDALYNLRQNGETRNALAQIKADQEWDEEKAAQKTNVQGEITNIEKQISGLQKEIVLLQQDKTFFGFGKIKALSKEKIDLNEEKITQLREQIQNKNKVLNDIQTEITQRHEQRTESLDIEKLKELLNLTSEQHTLRQADMVESALKFVNQGKERFGAIRNHLEKMVKQIEGLSDNNGNMIQIYAIMNEATKKVEKVHRERRQELENKDVGDNLLESMKLDEARRNLDEHIDTVSTATVDTMQTYGELTTEAIKIRNMQAATKKQVESARAMHSRGIASVASQLSVVVTAVNSAAINEAQSMAGNTLAEMTRVTNDIAKNEAIRIATGRDEINNDLEAMLQNLAEFGDTQKEATEITRSALETMRANLEEIEKMSKDVQSDTREFIAVTGDVLSEKSETKKESTSGTTSPFKL</sequence>
<keyword evidence="1" id="KW-0175">Coiled coil</keyword>
<feature type="compositionally biased region" description="Polar residues" evidence="2">
    <location>
        <begin position="11"/>
        <end position="20"/>
    </location>
</feature>
<name>A0A1C4BGC3_9GAMM</name>
<gene>
    <name evidence="3" type="ORF">GA0061081_104147</name>
</gene>
<protein>
    <submittedName>
        <fullName evidence="3">Uncharacterized protein</fullName>
    </submittedName>
</protein>